<proteinExistence type="inferred from homology"/>
<evidence type="ECO:0000256" key="7">
    <source>
        <dbReference type="ARBA" id="ARBA00047942"/>
    </source>
</evidence>
<dbReference type="GO" id="GO:0008170">
    <property type="term" value="F:N-methyltransferase activity"/>
    <property type="evidence" value="ECO:0007669"/>
    <property type="project" value="InterPro"/>
</dbReference>
<sequence length="578" mass="63052">MTPTTKSQFLRLVRALRAVMQGAQLGTDEVIGSALMRWCKESFPGLPRSGLPANAQLRNAPAVAAFVDFVKKKDLLEAIYWLSSAYAQLAGEERRKQLAMFFTPPSLTKRLLDDLSASGVDFSVRKFCDPACGGAAFLAPIAMRMRDALRERGTSATQILDHIQRHLLGFDKDAALCEMSKHFLLMVLHDEVVATGARPKFQVHQGDSLIRAQSLLGALDVVVCNPPFRKMPSAEVTHYLEHFADIIEAQPNLYALFMALCVKLLAPGGTCALVTPTSFLSGQYFSKLRTFLLTQANVLSIGMVSDRLGVFIDVEQETALTLARREQTGHGPATDAYVSVVARDGNYVNVGRCVLPNSGAAWPVPRTESDVVLLKTAAKSRATLADYGYTPRIGAFVWNRDTRTTYPSAKSAARAHGGTAVPLLWSSDIAPDGSLRFSGAPKANREHCFVNLGAKDHRSVVRRPSVLLQRVTSNDQPRRLVAAAVPLALIETYGGFVGENHTVILEQVHPEPALAPEELAQLLATPTVDRYFRCISGATNVSIFELGQLRLPDPGRLRNLLARGCDMPSAARKALQEH</sequence>
<evidence type="ECO:0000259" key="8">
    <source>
        <dbReference type="Pfam" id="PF02384"/>
    </source>
</evidence>
<dbReference type="InterPro" id="IPR050953">
    <property type="entry name" value="N4_N6_ade-DNA_methylase"/>
</dbReference>
<dbReference type="PANTHER" id="PTHR33841">
    <property type="entry name" value="DNA METHYLTRANSFERASE YEEA-RELATED"/>
    <property type="match status" value="1"/>
</dbReference>
<dbReference type="InterPro" id="IPR029063">
    <property type="entry name" value="SAM-dependent_MTases_sf"/>
</dbReference>
<evidence type="ECO:0000313" key="9">
    <source>
        <dbReference type="EMBL" id="KAB0686084.1"/>
    </source>
</evidence>
<accession>A0A6L3NP82</accession>
<name>A0A6L3NP82_9BURK</name>
<protein>
    <recommendedName>
        <fullName evidence="2">site-specific DNA-methyltransferase (adenine-specific)</fullName>
        <ecNumber evidence="2">2.1.1.72</ecNumber>
    </recommendedName>
</protein>
<comment type="catalytic activity">
    <reaction evidence="7">
        <text>a 2'-deoxyadenosine in DNA + S-adenosyl-L-methionine = an N(6)-methyl-2'-deoxyadenosine in DNA + S-adenosyl-L-homocysteine + H(+)</text>
        <dbReference type="Rhea" id="RHEA:15197"/>
        <dbReference type="Rhea" id="RHEA-COMP:12418"/>
        <dbReference type="Rhea" id="RHEA-COMP:12419"/>
        <dbReference type="ChEBI" id="CHEBI:15378"/>
        <dbReference type="ChEBI" id="CHEBI:57856"/>
        <dbReference type="ChEBI" id="CHEBI:59789"/>
        <dbReference type="ChEBI" id="CHEBI:90615"/>
        <dbReference type="ChEBI" id="CHEBI:90616"/>
        <dbReference type="EC" id="2.1.1.72"/>
    </reaction>
</comment>
<keyword evidence="4" id="KW-0808">Transferase</keyword>
<organism evidence="9 10">
    <name type="scientific">Burkholderia territorii</name>
    <dbReference type="NCBI Taxonomy" id="1503055"/>
    <lineage>
        <taxon>Bacteria</taxon>
        <taxon>Pseudomonadati</taxon>
        <taxon>Pseudomonadota</taxon>
        <taxon>Betaproteobacteria</taxon>
        <taxon>Burkholderiales</taxon>
        <taxon>Burkholderiaceae</taxon>
        <taxon>Burkholderia</taxon>
        <taxon>Burkholderia cepacia complex</taxon>
    </lineage>
</organism>
<keyword evidence="5" id="KW-0949">S-adenosyl-L-methionine</keyword>
<dbReference type="GO" id="GO:0009007">
    <property type="term" value="F:site-specific DNA-methyltransferase (adenine-specific) activity"/>
    <property type="evidence" value="ECO:0007669"/>
    <property type="project" value="UniProtKB-EC"/>
</dbReference>
<comment type="caution">
    <text evidence="9">The sequence shown here is derived from an EMBL/GenBank/DDBJ whole genome shotgun (WGS) entry which is preliminary data.</text>
</comment>
<dbReference type="PROSITE" id="PS00092">
    <property type="entry name" value="N6_MTASE"/>
    <property type="match status" value="1"/>
</dbReference>
<evidence type="ECO:0000256" key="6">
    <source>
        <dbReference type="ARBA" id="ARBA00022747"/>
    </source>
</evidence>
<keyword evidence="6" id="KW-0680">Restriction system</keyword>
<dbReference type="GO" id="GO:0003677">
    <property type="term" value="F:DNA binding"/>
    <property type="evidence" value="ECO:0007669"/>
    <property type="project" value="InterPro"/>
</dbReference>
<dbReference type="EMBL" id="VZOL01000009">
    <property type="protein sequence ID" value="KAB0686084.1"/>
    <property type="molecule type" value="Genomic_DNA"/>
</dbReference>
<dbReference type="Gene3D" id="3.40.50.150">
    <property type="entry name" value="Vaccinia Virus protein VP39"/>
    <property type="match status" value="1"/>
</dbReference>
<evidence type="ECO:0000256" key="1">
    <source>
        <dbReference type="ARBA" id="ARBA00006594"/>
    </source>
</evidence>
<evidence type="ECO:0000256" key="3">
    <source>
        <dbReference type="ARBA" id="ARBA00022603"/>
    </source>
</evidence>
<dbReference type="GO" id="GO:0032259">
    <property type="term" value="P:methylation"/>
    <property type="evidence" value="ECO:0007669"/>
    <property type="project" value="UniProtKB-KW"/>
</dbReference>
<keyword evidence="3 9" id="KW-0489">Methyltransferase</keyword>
<gene>
    <name evidence="9" type="ORF">F7R13_01985</name>
</gene>
<reference evidence="9 10" key="1">
    <citation type="submission" date="2019-09" db="EMBL/GenBank/DDBJ databases">
        <title>Draft genome sequences of 48 bacterial type strains from the CCUG.</title>
        <authorList>
            <person name="Tunovic T."/>
            <person name="Pineiro-Iglesias B."/>
            <person name="Unosson C."/>
            <person name="Inganas E."/>
            <person name="Ohlen M."/>
            <person name="Cardew S."/>
            <person name="Jensie-Markopoulos S."/>
            <person name="Salva-Serra F."/>
            <person name="Jaen-Luchoro D."/>
            <person name="Karlsson R."/>
            <person name="Svensson-Stadler L."/>
            <person name="Chun J."/>
            <person name="Moore E."/>
        </authorList>
    </citation>
    <scope>NUCLEOTIDE SEQUENCE [LARGE SCALE GENOMIC DNA]</scope>
    <source>
        <strain evidence="9 10">CCUG 65687</strain>
    </source>
</reference>
<dbReference type="EC" id="2.1.1.72" evidence="2"/>
<dbReference type="SUPFAM" id="SSF53335">
    <property type="entry name" value="S-adenosyl-L-methionine-dependent methyltransferases"/>
    <property type="match status" value="1"/>
</dbReference>
<dbReference type="PANTHER" id="PTHR33841:SF5">
    <property type="entry name" value="DNA METHYLASE (MODIFICATION METHYLASE) (METHYLTRANSFERASE)-RELATED"/>
    <property type="match status" value="1"/>
</dbReference>
<feature type="domain" description="DNA methylase adenine-specific" evidence="8">
    <location>
        <begin position="72"/>
        <end position="323"/>
    </location>
</feature>
<evidence type="ECO:0000256" key="5">
    <source>
        <dbReference type="ARBA" id="ARBA00022691"/>
    </source>
</evidence>
<dbReference type="GO" id="GO:0009307">
    <property type="term" value="P:DNA restriction-modification system"/>
    <property type="evidence" value="ECO:0007669"/>
    <property type="project" value="UniProtKB-KW"/>
</dbReference>
<dbReference type="Pfam" id="PF02384">
    <property type="entry name" value="N6_Mtase"/>
    <property type="match status" value="1"/>
</dbReference>
<dbReference type="AlphaFoldDB" id="A0A6L3NP82"/>
<comment type="similarity">
    <text evidence="1">Belongs to the N(4)/N(6)-methyltransferase family.</text>
</comment>
<evidence type="ECO:0000256" key="4">
    <source>
        <dbReference type="ARBA" id="ARBA00022679"/>
    </source>
</evidence>
<evidence type="ECO:0000256" key="2">
    <source>
        <dbReference type="ARBA" id="ARBA00011900"/>
    </source>
</evidence>
<evidence type="ECO:0000313" key="10">
    <source>
        <dbReference type="Proteomes" id="UP000473571"/>
    </source>
</evidence>
<dbReference type="InterPro" id="IPR002052">
    <property type="entry name" value="DNA_methylase_N6_adenine_CS"/>
</dbReference>
<dbReference type="Proteomes" id="UP000473571">
    <property type="component" value="Unassembled WGS sequence"/>
</dbReference>
<dbReference type="PRINTS" id="PR00507">
    <property type="entry name" value="N12N6MTFRASE"/>
</dbReference>
<dbReference type="InterPro" id="IPR003356">
    <property type="entry name" value="DNA_methylase_A-5"/>
</dbReference>